<dbReference type="NCBIfam" id="TIGR01877">
    <property type="entry name" value="cas_cas6"/>
    <property type="match status" value="1"/>
</dbReference>
<name>A0ABT3V3M0_9ACTN</name>
<dbReference type="Pfam" id="PF01881">
    <property type="entry name" value="Cas_Cas6_C"/>
    <property type="match status" value="1"/>
</dbReference>
<gene>
    <name evidence="3" type="primary">cas6</name>
    <name evidence="3" type="ORF">K3769_12170</name>
</gene>
<sequence>MRVRVDVTPDTAHLRWQDVHGPARAVVYGLLESRDQELAQALHDEGWQGQPLKPVGVGGPQFIGAPKKRGVYTTSSQGSVWFGSPVPQIASVLVAALAGREEIVWGATRLRVRGFTVDIAPPADTGVVEVETATPVVLKHDGRDLLPGDDHYLERLQHNLTHKADILGLPAPSGLRVLEAGPRRRFEVSGAPRRGAWVRIAMEADARFVEAVRSWGLGLETIQGFGWIR</sequence>
<evidence type="ECO:0000313" key="4">
    <source>
        <dbReference type="Proteomes" id="UP001165590"/>
    </source>
</evidence>
<dbReference type="InterPro" id="IPR049435">
    <property type="entry name" value="Cas_Cas6_C"/>
</dbReference>
<organism evidence="3 4">
    <name type="scientific">Streptomyces ortus</name>
    <dbReference type="NCBI Taxonomy" id="2867268"/>
    <lineage>
        <taxon>Bacteria</taxon>
        <taxon>Bacillati</taxon>
        <taxon>Actinomycetota</taxon>
        <taxon>Actinomycetes</taxon>
        <taxon>Kitasatosporales</taxon>
        <taxon>Streptomycetaceae</taxon>
        <taxon>Streptomyces</taxon>
    </lineage>
</organism>
<keyword evidence="1" id="KW-0051">Antiviral defense</keyword>
<dbReference type="EMBL" id="JAIFZO010000002">
    <property type="protein sequence ID" value="MCX4233524.1"/>
    <property type="molecule type" value="Genomic_DNA"/>
</dbReference>
<accession>A0ABT3V3M0</accession>
<reference evidence="3" key="1">
    <citation type="journal article" date="2022" name="bioRxiv">
        <title>Discovery and biosynthetic assessment of Streptomyces ortus sp nov. isolated from a deep-sea sponge.</title>
        <authorList>
            <person name="Williams S.E."/>
        </authorList>
    </citation>
    <scope>NUCLEOTIDE SEQUENCE</scope>
    <source>
        <strain evidence="3">A15ISP2-DRY2</strain>
    </source>
</reference>
<dbReference type="RefSeq" id="WP_267026456.1">
    <property type="nucleotide sequence ID" value="NZ_JAIFZO010000002.1"/>
</dbReference>
<feature type="domain" description="CRISPR associated protein Cas6 C-terminal" evidence="2">
    <location>
        <begin position="127"/>
        <end position="228"/>
    </location>
</feature>
<keyword evidence="4" id="KW-1185">Reference proteome</keyword>
<protein>
    <submittedName>
        <fullName evidence="3">CRISPR-associated endoribonuclease Cas6</fullName>
    </submittedName>
</protein>
<dbReference type="Proteomes" id="UP001165590">
    <property type="component" value="Unassembled WGS sequence"/>
</dbReference>
<proteinExistence type="predicted"/>
<comment type="caution">
    <text evidence="3">The sequence shown here is derived from an EMBL/GenBank/DDBJ whole genome shotgun (WGS) entry which is preliminary data.</text>
</comment>
<evidence type="ECO:0000313" key="3">
    <source>
        <dbReference type="EMBL" id="MCX4233524.1"/>
    </source>
</evidence>
<dbReference type="InterPro" id="IPR010156">
    <property type="entry name" value="CRISPR-assoc_prot_Cas6"/>
</dbReference>
<evidence type="ECO:0000259" key="2">
    <source>
        <dbReference type="Pfam" id="PF01881"/>
    </source>
</evidence>
<evidence type="ECO:0000256" key="1">
    <source>
        <dbReference type="ARBA" id="ARBA00023118"/>
    </source>
</evidence>